<reference evidence="2 3" key="1">
    <citation type="submission" date="2020-01" db="EMBL/GenBank/DDBJ databases">
        <title>Complete genome sequence of a human oral phylogroup 1 Treponema sp. strain ATCC 700766, originally isolated from periodontitis dental plaque.</title>
        <authorList>
            <person name="Chan Y."/>
            <person name="Huo Y.-B."/>
            <person name="Yu X.-L."/>
            <person name="Zeng H."/>
            <person name="Leung W.-K."/>
            <person name="Watt R.M."/>
        </authorList>
    </citation>
    <scope>NUCLEOTIDE SEQUENCE [LARGE SCALE GENOMIC DNA]</scope>
    <source>
        <strain evidence="2 3">OMZ 804</strain>
    </source>
</reference>
<keyword evidence="1" id="KW-0472">Membrane</keyword>
<dbReference type="Proteomes" id="UP000464374">
    <property type="component" value="Chromosome"/>
</dbReference>
<dbReference type="EMBL" id="CP048020">
    <property type="protein sequence ID" value="QHX42786.1"/>
    <property type="molecule type" value="Genomic_DNA"/>
</dbReference>
<keyword evidence="1" id="KW-0812">Transmembrane</keyword>
<evidence type="ECO:0000313" key="3">
    <source>
        <dbReference type="Proteomes" id="UP000464374"/>
    </source>
</evidence>
<keyword evidence="1" id="KW-1133">Transmembrane helix</keyword>
<evidence type="ECO:0000256" key="1">
    <source>
        <dbReference type="SAM" id="Phobius"/>
    </source>
</evidence>
<gene>
    <name evidence="2" type="ORF">GWP43_04225</name>
</gene>
<sequence length="106" mass="11566">MLAHRAGEGGWSVGLVELLRLQSMKRRVRKTLLIIALILNIGLIPLQATTVFNLFDSTPAISIVGGADGPTSIYVGLDAFFLLIFRTLAVCIHIYTISILIMALKE</sequence>
<feature type="transmembrane region" description="Helical" evidence="1">
    <location>
        <begin position="32"/>
        <end position="55"/>
    </location>
</feature>
<name>A0A6P1XYY3_9SPIR</name>
<dbReference type="AlphaFoldDB" id="A0A6P1XYY3"/>
<proteinExistence type="predicted"/>
<protein>
    <submittedName>
        <fullName evidence="2">Sodium ion-translocating decarboxylase subunit beta</fullName>
    </submittedName>
</protein>
<dbReference type="RefSeq" id="WP_162662949.1">
    <property type="nucleotide sequence ID" value="NZ_CP048020.1"/>
</dbReference>
<accession>A0A6P1XYY3</accession>
<evidence type="ECO:0000313" key="2">
    <source>
        <dbReference type="EMBL" id="QHX42786.1"/>
    </source>
</evidence>
<feature type="transmembrane region" description="Helical" evidence="1">
    <location>
        <begin position="79"/>
        <end position="104"/>
    </location>
</feature>
<dbReference type="KEGG" id="trz:GWP43_04225"/>
<organism evidence="2 3">
    <name type="scientific">Treponema vincentii</name>
    <dbReference type="NCBI Taxonomy" id="69710"/>
    <lineage>
        <taxon>Bacteria</taxon>
        <taxon>Pseudomonadati</taxon>
        <taxon>Spirochaetota</taxon>
        <taxon>Spirochaetia</taxon>
        <taxon>Spirochaetales</taxon>
        <taxon>Treponemataceae</taxon>
        <taxon>Treponema</taxon>
    </lineage>
</organism>